<protein>
    <recommendedName>
        <fullName evidence="2">DUF6777 domain-containing protein</fullName>
    </recommendedName>
</protein>
<feature type="region of interest" description="Disordered" evidence="1">
    <location>
        <begin position="351"/>
        <end position="470"/>
    </location>
</feature>
<feature type="compositionally biased region" description="Low complexity" evidence="1">
    <location>
        <begin position="13"/>
        <end position="22"/>
    </location>
</feature>
<dbReference type="Proteomes" id="UP001422759">
    <property type="component" value="Unassembled WGS sequence"/>
</dbReference>
<feature type="compositionally biased region" description="Low complexity" evidence="1">
    <location>
        <begin position="409"/>
        <end position="432"/>
    </location>
</feature>
<dbReference type="Pfam" id="PF20568">
    <property type="entry name" value="DUF6777"/>
    <property type="match status" value="1"/>
</dbReference>
<feature type="compositionally biased region" description="Pro residues" evidence="1">
    <location>
        <begin position="87"/>
        <end position="96"/>
    </location>
</feature>
<accession>A0ABP5LHL6</accession>
<comment type="caution">
    <text evidence="3">The sequence shown here is derived from an EMBL/GenBank/DDBJ whole genome shotgun (WGS) entry which is preliminary data.</text>
</comment>
<feature type="compositionally biased region" description="Gly residues" evidence="1">
    <location>
        <begin position="35"/>
        <end position="49"/>
    </location>
</feature>
<dbReference type="EMBL" id="BAAANT010000021">
    <property type="protein sequence ID" value="GAA2147348.1"/>
    <property type="molecule type" value="Genomic_DNA"/>
</dbReference>
<organism evidence="3 4">
    <name type="scientific">Kitasatospora kazusensis</name>
    <dbReference type="NCBI Taxonomy" id="407974"/>
    <lineage>
        <taxon>Bacteria</taxon>
        <taxon>Bacillati</taxon>
        <taxon>Actinomycetota</taxon>
        <taxon>Actinomycetes</taxon>
        <taxon>Kitasatosporales</taxon>
        <taxon>Streptomycetaceae</taxon>
        <taxon>Kitasatospora</taxon>
    </lineage>
</organism>
<feature type="compositionally biased region" description="Low complexity" evidence="1">
    <location>
        <begin position="453"/>
        <end position="470"/>
    </location>
</feature>
<dbReference type="InterPro" id="IPR046704">
    <property type="entry name" value="DUF6777"/>
</dbReference>
<feature type="compositionally biased region" description="Low complexity" evidence="1">
    <location>
        <begin position="61"/>
        <end position="78"/>
    </location>
</feature>
<evidence type="ECO:0000313" key="4">
    <source>
        <dbReference type="Proteomes" id="UP001422759"/>
    </source>
</evidence>
<feature type="domain" description="DUF6777" evidence="2">
    <location>
        <begin position="192"/>
        <end position="355"/>
    </location>
</feature>
<sequence length="470" mass="43961">MSSLPPSEPPSDPSAEGLTGPSSGPPPAGSSGPSGSTGGGPPSGGGSGAASGSPSGPPSGPLSGPSGEVGPTPTSTGGVPPGSGPLSQPPSQPPGGPRTLVVASGGRPRRPWWHGRRGIALGAGVLVAAGVLTVVLTNQGGKGTVQAAQQVALQPVAATGPDPFTGSVAAVSATPSPVSPPSVAASVSGAERTVQGAAVGLYGGSTQIASCDVPKLSDFLTSPGNEAKARAWAGVEGIDPSAIPAYLRSLTPVVLRVDTRVTNHGFRDGVATPFQSVLQAGTAVLVDSRGLPRARCACGNPLLPPAALSANPVFAGTAWPAFQEHEVVVVSPAPSPVNRIVVVDPSSGESFAASVGSGSASASHSASSSSASSPESGSASSGSGSPQSGASSGASSGGSSGASSGGSSGSSASAGVSSGSASGQGPSANAASTRRSGSPAGGSPHSESGVTGQSGPVSAGSSAAGPLTGG</sequence>
<name>A0ABP5LHL6_9ACTN</name>
<proteinExistence type="predicted"/>
<gene>
    <name evidence="3" type="ORF">GCM10009760_38170</name>
</gene>
<feature type="compositionally biased region" description="Gly residues" evidence="1">
    <location>
        <begin position="395"/>
        <end position="408"/>
    </location>
</feature>
<evidence type="ECO:0000256" key="1">
    <source>
        <dbReference type="SAM" id="MobiDB-lite"/>
    </source>
</evidence>
<evidence type="ECO:0000259" key="2">
    <source>
        <dbReference type="Pfam" id="PF20568"/>
    </source>
</evidence>
<reference evidence="4" key="1">
    <citation type="journal article" date="2019" name="Int. J. Syst. Evol. Microbiol.">
        <title>The Global Catalogue of Microorganisms (GCM) 10K type strain sequencing project: providing services to taxonomists for standard genome sequencing and annotation.</title>
        <authorList>
            <consortium name="The Broad Institute Genomics Platform"/>
            <consortium name="The Broad Institute Genome Sequencing Center for Infectious Disease"/>
            <person name="Wu L."/>
            <person name="Ma J."/>
        </authorList>
    </citation>
    <scope>NUCLEOTIDE SEQUENCE [LARGE SCALE GENOMIC DNA]</scope>
    <source>
        <strain evidence="4">JCM 14560</strain>
    </source>
</reference>
<evidence type="ECO:0000313" key="3">
    <source>
        <dbReference type="EMBL" id="GAA2147348.1"/>
    </source>
</evidence>
<feature type="compositionally biased region" description="Low complexity" evidence="1">
    <location>
        <begin position="351"/>
        <end position="394"/>
    </location>
</feature>
<feature type="compositionally biased region" description="Pro residues" evidence="1">
    <location>
        <begin position="1"/>
        <end position="12"/>
    </location>
</feature>
<feature type="region of interest" description="Disordered" evidence="1">
    <location>
        <begin position="1"/>
        <end position="111"/>
    </location>
</feature>
<keyword evidence="4" id="KW-1185">Reference proteome</keyword>